<dbReference type="PROSITE" id="PS50006">
    <property type="entry name" value="FHA_DOMAIN"/>
    <property type="match status" value="1"/>
</dbReference>
<dbReference type="PANTHER" id="PTHR23308">
    <property type="entry name" value="NUCLEAR INHIBITOR OF PROTEIN PHOSPHATASE-1"/>
    <property type="match status" value="1"/>
</dbReference>
<accession>A0A6J6HFG4</accession>
<protein>
    <submittedName>
        <fullName evidence="3">Unannotated protein</fullName>
    </submittedName>
</protein>
<evidence type="ECO:0000313" key="3">
    <source>
        <dbReference type="EMBL" id="CAB4612137.1"/>
    </source>
</evidence>
<evidence type="ECO:0000256" key="1">
    <source>
        <dbReference type="SAM" id="MobiDB-lite"/>
    </source>
</evidence>
<dbReference type="SMART" id="SM00240">
    <property type="entry name" value="FHA"/>
    <property type="match status" value="1"/>
</dbReference>
<proteinExistence type="predicted"/>
<sequence length="142" mass="15679">MSNHDFDENEVESTQRFGDALLPEDESGLNSEEHTAINALPSGHALLIVKRGYEEGSRFLLDSDLATAGRHPNADIFLDDVTVSRKHAEFVRNGKTFSVKDLASLNGTYHNGKRVDEIALTDGDEVQVGKFKLTFFAAKVDK</sequence>
<name>A0A6J6HFG4_9ZZZZ</name>
<dbReference type="InterPro" id="IPR050923">
    <property type="entry name" value="Cell_Proc_Reg/RNA_Proc"/>
</dbReference>
<dbReference type="InterPro" id="IPR008984">
    <property type="entry name" value="SMAD_FHA_dom_sf"/>
</dbReference>
<dbReference type="EMBL" id="CAEZUW010000060">
    <property type="protein sequence ID" value="CAB4612137.1"/>
    <property type="molecule type" value="Genomic_DNA"/>
</dbReference>
<feature type="region of interest" description="Disordered" evidence="1">
    <location>
        <begin position="1"/>
        <end position="30"/>
    </location>
</feature>
<gene>
    <name evidence="3" type="ORF">UFOPK1855_00481</name>
</gene>
<dbReference type="InterPro" id="IPR000253">
    <property type="entry name" value="FHA_dom"/>
</dbReference>
<feature type="domain" description="FHA" evidence="2">
    <location>
        <begin position="66"/>
        <end position="115"/>
    </location>
</feature>
<dbReference type="Gene3D" id="2.60.200.20">
    <property type="match status" value="1"/>
</dbReference>
<reference evidence="3" key="1">
    <citation type="submission" date="2020-05" db="EMBL/GenBank/DDBJ databases">
        <authorList>
            <person name="Chiriac C."/>
            <person name="Salcher M."/>
            <person name="Ghai R."/>
            <person name="Kavagutti S V."/>
        </authorList>
    </citation>
    <scope>NUCLEOTIDE SEQUENCE</scope>
</reference>
<dbReference type="AlphaFoldDB" id="A0A6J6HFG4"/>
<organism evidence="3">
    <name type="scientific">freshwater metagenome</name>
    <dbReference type="NCBI Taxonomy" id="449393"/>
    <lineage>
        <taxon>unclassified sequences</taxon>
        <taxon>metagenomes</taxon>
        <taxon>ecological metagenomes</taxon>
    </lineage>
</organism>
<evidence type="ECO:0000259" key="2">
    <source>
        <dbReference type="PROSITE" id="PS50006"/>
    </source>
</evidence>
<dbReference type="Pfam" id="PF00498">
    <property type="entry name" value="FHA"/>
    <property type="match status" value="1"/>
</dbReference>
<dbReference type="SUPFAM" id="SSF49879">
    <property type="entry name" value="SMAD/FHA domain"/>
    <property type="match status" value="1"/>
</dbReference>